<dbReference type="InterPro" id="IPR037119">
    <property type="entry name" value="Haem_oxidase_HugZ-like_sf"/>
</dbReference>
<dbReference type="AlphaFoldDB" id="A0A2T0A4S0"/>
<dbReference type="OrthoDB" id="5553410at2759"/>
<evidence type="ECO:0000313" key="4">
    <source>
        <dbReference type="Proteomes" id="UP000239560"/>
    </source>
</evidence>
<feature type="transmembrane region" description="Helical" evidence="1">
    <location>
        <begin position="167"/>
        <end position="188"/>
    </location>
</feature>
<dbReference type="Gene3D" id="3.20.180.10">
    <property type="entry name" value="PNP-oxidase-like"/>
    <property type="match status" value="1"/>
</dbReference>
<dbReference type="InterPro" id="IPR019595">
    <property type="entry name" value="DUF2470"/>
</dbReference>
<protein>
    <recommendedName>
        <fullName evidence="2">DUF2470 domain-containing protein</fullName>
    </recommendedName>
</protein>
<feature type="transmembrane region" description="Helical" evidence="1">
    <location>
        <begin position="104"/>
        <end position="127"/>
    </location>
</feature>
<gene>
    <name evidence="3" type="ORF">AAT19DRAFT_15772</name>
</gene>
<reference evidence="3 4" key="1">
    <citation type="journal article" date="2018" name="Elife">
        <title>Functional genomics of lipid metabolism in the oleaginous yeast Rhodosporidium toruloides.</title>
        <authorList>
            <person name="Coradetti S.T."/>
            <person name="Pinel D."/>
            <person name="Geiselman G."/>
            <person name="Ito M."/>
            <person name="Mondo S."/>
            <person name="Reilly M.C."/>
            <person name="Cheng Y.F."/>
            <person name="Bauer S."/>
            <person name="Grigoriev I."/>
            <person name="Gladden J.M."/>
            <person name="Simmons B.A."/>
            <person name="Brem R."/>
            <person name="Arkin A.P."/>
            <person name="Skerker J.M."/>
        </authorList>
    </citation>
    <scope>NUCLEOTIDE SEQUENCE [LARGE SCALE GENOMIC DNA]</scope>
    <source>
        <strain evidence="3 4">NBRC 0880</strain>
    </source>
</reference>
<keyword evidence="1" id="KW-0812">Transmembrane</keyword>
<evidence type="ECO:0000259" key="2">
    <source>
        <dbReference type="Pfam" id="PF10615"/>
    </source>
</evidence>
<name>A0A2T0A4S0_RHOTO</name>
<evidence type="ECO:0000313" key="3">
    <source>
        <dbReference type="EMBL" id="PRQ73019.1"/>
    </source>
</evidence>
<keyword evidence="1" id="KW-1133">Transmembrane helix</keyword>
<dbReference type="PANTHER" id="PTHR37783:SF1">
    <property type="entry name" value="MEMBRANE PROTEIN, PUTATIVE (AFU_ORTHOLOGUE AFUA_1G04315)-RELATED"/>
    <property type="match status" value="1"/>
</dbReference>
<feature type="domain" description="DUF2470" evidence="2">
    <location>
        <begin position="9"/>
        <end position="86"/>
    </location>
</feature>
<keyword evidence="1" id="KW-0472">Membrane</keyword>
<dbReference type="Proteomes" id="UP000239560">
    <property type="component" value="Unassembled WGS sequence"/>
</dbReference>
<dbReference type="EMBL" id="LCTV02000008">
    <property type="protein sequence ID" value="PRQ73019.1"/>
    <property type="molecule type" value="Genomic_DNA"/>
</dbReference>
<proteinExistence type="predicted"/>
<comment type="caution">
    <text evidence="3">The sequence shown here is derived from an EMBL/GenBank/DDBJ whole genome shotgun (WGS) entry which is preliminary data.</text>
</comment>
<accession>A0A2T0A4S0</accession>
<sequence length="231" mass="25585">MSKVTDAEAQRIMAHMNNDHEDSLGHYLVHFGRIPSRLAHSHPQITTFTTPLMKIAYGPAGKRKEWTYEFSPPMHAGEARKRLEAMHQEAKVALGISDVTIDRVILPIGAYGGALLCTALTAAILYASPSRLSSTLKYQSHILFAPIVRALGLKDSPRNIGRAIQGFWLVALYGAHLAEALYCLPPHLKAYNVKNKAVRMTYFILTILGGFPVWIGLRDAGKAEERKLKAQ</sequence>
<feature type="transmembrane region" description="Helical" evidence="1">
    <location>
        <begin position="200"/>
        <end position="217"/>
    </location>
</feature>
<organism evidence="3 4">
    <name type="scientific">Rhodotorula toruloides</name>
    <name type="common">Yeast</name>
    <name type="synonym">Rhodosporidium toruloides</name>
    <dbReference type="NCBI Taxonomy" id="5286"/>
    <lineage>
        <taxon>Eukaryota</taxon>
        <taxon>Fungi</taxon>
        <taxon>Dikarya</taxon>
        <taxon>Basidiomycota</taxon>
        <taxon>Pucciniomycotina</taxon>
        <taxon>Microbotryomycetes</taxon>
        <taxon>Sporidiobolales</taxon>
        <taxon>Sporidiobolaceae</taxon>
        <taxon>Rhodotorula</taxon>
    </lineage>
</organism>
<dbReference type="Pfam" id="PF10615">
    <property type="entry name" value="DUF2470"/>
    <property type="match status" value="1"/>
</dbReference>
<dbReference type="PANTHER" id="PTHR37783">
    <property type="entry name" value="MEMBRANE PROTEIN, PUTATIVE (AFU_ORTHOLOGUE AFUA_1G04315)-RELATED"/>
    <property type="match status" value="1"/>
</dbReference>
<evidence type="ECO:0000256" key="1">
    <source>
        <dbReference type="SAM" id="Phobius"/>
    </source>
</evidence>